<dbReference type="GO" id="GO:0016020">
    <property type="term" value="C:membrane"/>
    <property type="evidence" value="ECO:0007669"/>
    <property type="project" value="UniProtKB-SubCell"/>
</dbReference>
<accession>A0AA41SDE7</accession>
<evidence type="ECO:0000256" key="4">
    <source>
        <dbReference type="ARBA" id="ARBA00022989"/>
    </source>
</evidence>
<dbReference type="GO" id="GO:0042626">
    <property type="term" value="F:ATPase-coupled transmembrane transporter activity"/>
    <property type="evidence" value="ECO:0007669"/>
    <property type="project" value="TreeGrafter"/>
</dbReference>
<protein>
    <recommendedName>
        <fullName evidence="6">ABC transporter domain-containing protein</fullName>
    </recommendedName>
</protein>
<keyword evidence="5" id="KW-0472">Membrane</keyword>
<dbReference type="GO" id="GO:0005524">
    <property type="term" value="F:ATP binding"/>
    <property type="evidence" value="ECO:0007669"/>
    <property type="project" value="InterPro"/>
</dbReference>
<keyword evidence="4" id="KW-1133">Transmembrane helix</keyword>
<comment type="caution">
    <text evidence="7">The sequence shown here is derived from an EMBL/GenBank/DDBJ whole genome shotgun (WGS) entry which is preliminary data.</text>
</comment>
<evidence type="ECO:0000259" key="6">
    <source>
        <dbReference type="Pfam" id="PF00005"/>
    </source>
</evidence>
<organism evidence="7 8">
    <name type="scientific">Papaver nudicaule</name>
    <name type="common">Iceland poppy</name>
    <dbReference type="NCBI Taxonomy" id="74823"/>
    <lineage>
        <taxon>Eukaryota</taxon>
        <taxon>Viridiplantae</taxon>
        <taxon>Streptophyta</taxon>
        <taxon>Embryophyta</taxon>
        <taxon>Tracheophyta</taxon>
        <taxon>Spermatophyta</taxon>
        <taxon>Magnoliopsida</taxon>
        <taxon>Ranunculales</taxon>
        <taxon>Papaveraceae</taxon>
        <taxon>Papaveroideae</taxon>
        <taxon>Papaver</taxon>
    </lineage>
</organism>
<evidence type="ECO:0000256" key="5">
    <source>
        <dbReference type="ARBA" id="ARBA00023136"/>
    </source>
</evidence>
<dbReference type="GO" id="GO:0016887">
    <property type="term" value="F:ATP hydrolysis activity"/>
    <property type="evidence" value="ECO:0007669"/>
    <property type="project" value="InterPro"/>
</dbReference>
<dbReference type="Pfam" id="PF00005">
    <property type="entry name" value="ABC_tran"/>
    <property type="match status" value="1"/>
</dbReference>
<evidence type="ECO:0000256" key="2">
    <source>
        <dbReference type="ARBA" id="ARBA00022448"/>
    </source>
</evidence>
<dbReference type="PANTHER" id="PTHR48041">
    <property type="entry name" value="ABC TRANSPORTER G FAMILY MEMBER 28"/>
    <property type="match status" value="1"/>
</dbReference>
<keyword evidence="2" id="KW-0813">Transport</keyword>
<dbReference type="AlphaFoldDB" id="A0AA41SDE7"/>
<feature type="domain" description="ABC transporter" evidence="6">
    <location>
        <begin position="3"/>
        <end position="141"/>
    </location>
</feature>
<dbReference type="InterPro" id="IPR027417">
    <property type="entry name" value="P-loop_NTPase"/>
</dbReference>
<dbReference type="EMBL" id="JAJJMA010131008">
    <property type="protein sequence ID" value="MCL7033146.1"/>
    <property type="molecule type" value="Genomic_DNA"/>
</dbReference>
<proteinExistence type="predicted"/>
<dbReference type="InterPro" id="IPR003439">
    <property type="entry name" value="ABC_transporter-like_ATP-bd"/>
</dbReference>
<dbReference type="SUPFAM" id="SSF52540">
    <property type="entry name" value="P-loop containing nucleoside triphosphate hydrolases"/>
    <property type="match status" value="1"/>
</dbReference>
<keyword evidence="8" id="KW-1185">Reference proteome</keyword>
<evidence type="ECO:0000313" key="8">
    <source>
        <dbReference type="Proteomes" id="UP001177140"/>
    </source>
</evidence>
<evidence type="ECO:0000256" key="1">
    <source>
        <dbReference type="ARBA" id="ARBA00004141"/>
    </source>
</evidence>
<evidence type="ECO:0000256" key="3">
    <source>
        <dbReference type="ARBA" id="ARBA00022692"/>
    </source>
</evidence>
<reference evidence="7" key="1">
    <citation type="submission" date="2022-03" db="EMBL/GenBank/DDBJ databases">
        <title>A functionally conserved STORR gene fusion in Papaver species that diverged 16.8 million years ago.</title>
        <authorList>
            <person name="Catania T."/>
        </authorList>
    </citation>
    <scope>NUCLEOTIDE SEQUENCE</scope>
    <source>
        <strain evidence="7">S-191538</strain>
    </source>
</reference>
<dbReference type="PANTHER" id="PTHR48041:SF109">
    <property type="entry name" value="ABC TRANSPORTER G FAMILY MEMBER 20"/>
    <property type="match status" value="1"/>
</dbReference>
<dbReference type="InterPro" id="IPR050352">
    <property type="entry name" value="ABCG_transporters"/>
</dbReference>
<comment type="subcellular location">
    <subcellularLocation>
        <location evidence="1">Membrane</location>
        <topology evidence="1">Multi-pass membrane protein</topology>
    </subcellularLocation>
</comment>
<dbReference type="Proteomes" id="UP001177140">
    <property type="component" value="Unassembled WGS sequence"/>
</dbReference>
<sequence>MLLNDISGEAREGEILAILGPSGSGKSTLIDALANRISKESLGGSVTLNGETLKSGVVKKISAYVMQDDLLYPTLTVEETLMFSAEFRLPRSLSKEKKMERVRTVMDELGLNDAAKTIIGDEGRRGISGGERRRVSIGVGIYNS</sequence>
<dbReference type="Gene3D" id="3.40.50.300">
    <property type="entry name" value="P-loop containing nucleotide triphosphate hydrolases"/>
    <property type="match status" value="1"/>
</dbReference>
<name>A0AA41SDE7_PAPNU</name>
<evidence type="ECO:0000313" key="7">
    <source>
        <dbReference type="EMBL" id="MCL7033146.1"/>
    </source>
</evidence>
<gene>
    <name evidence="7" type="ORF">MKW94_024518</name>
</gene>
<keyword evidence="3" id="KW-0812">Transmembrane</keyword>